<accession>A0A1I0PXS5</accession>
<dbReference type="Gene3D" id="1.10.287.1490">
    <property type="match status" value="1"/>
</dbReference>
<keyword evidence="5" id="KW-1185">Reference proteome</keyword>
<dbReference type="PANTHER" id="PTHR30329:SF21">
    <property type="entry name" value="LIPOPROTEIN YIAD-RELATED"/>
    <property type="match status" value="1"/>
</dbReference>
<dbReference type="Gene3D" id="3.30.1330.60">
    <property type="entry name" value="OmpA-like domain"/>
    <property type="match status" value="1"/>
</dbReference>
<feature type="coiled-coil region" evidence="2">
    <location>
        <begin position="54"/>
        <end position="200"/>
    </location>
</feature>
<evidence type="ECO:0000259" key="3">
    <source>
        <dbReference type="PROSITE" id="PS51123"/>
    </source>
</evidence>
<evidence type="ECO:0000313" key="5">
    <source>
        <dbReference type="Proteomes" id="UP000199437"/>
    </source>
</evidence>
<dbReference type="InterPro" id="IPR036737">
    <property type="entry name" value="OmpA-like_sf"/>
</dbReference>
<evidence type="ECO:0000256" key="2">
    <source>
        <dbReference type="SAM" id="Coils"/>
    </source>
</evidence>
<dbReference type="PANTHER" id="PTHR30329">
    <property type="entry name" value="STATOR ELEMENT OF FLAGELLAR MOTOR COMPLEX"/>
    <property type="match status" value="1"/>
</dbReference>
<proteinExistence type="predicted"/>
<dbReference type="PROSITE" id="PS51123">
    <property type="entry name" value="OMPA_2"/>
    <property type="match status" value="1"/>
</dbReference>
<dbReference type="EMBL" id="FOIR01000002">
    <property type="protein sequence ID" value="SEW19269.1"/>
    <property type="molecule type" value="Genomic_DNA"/>
</dbReference>
<organism evidence="4 5">
    <name type="scientific">Roseivirga pacifica</name>
    <dbReference type="NCBI Taxonomy" id="1267423"/>
    <lineage>
        <taxon>Bacteria</taxon>
        <taxon>Pseudomonadati</taxon>
        <taxon>Bacteroidota</taxon>
        <taxon>Cytophagia</taxon>
        <taxon>Cytophagales</taxon>
        <taxon>Roseivirgaceae</taxon>
        <taxon>Roseivirga</taxon>
    </lineage>
</organism>
<evidence type="ECO:0000313" key="4">
    <source>
        <dbReference type="EMBL" id="SEW19269.1"/>
    </source>
</evidence>
<dbReference type="InterPro" id="IPR050330">
    <property type="entry name" value="Bact_OuterMem_StrucFunc"/>
</dbReference>
<dbReference type="Proteomes" id="UP000199437">
    <property type="component" value="Unassembled WGS sequence"/>
</dbReference>
<name>A0A1I0PXS5_9BACT</name>
<dbReference type="GO" id="GO:0016020">
    <property type="term" value="C:membrane"/>
    <property type="evidence" value="ECO:0007669"/>
    <property type="project" value="UniProtKB-UniRule"/>
</dbReference>
<evidence type="ECO:0000256" key="1">
    <source>
        <dbReference type="PROSITE-ProRule" id="PRU00473"/>
    </source>
</evidence>
<dbReference type="AlphaFoldDB" id="A0A1I0PXS5"/>
<keyword evidence="2" id="KW-0175">Coiled coil</keyword>
<dbReference type="SUPFAM" id="SSF103088">
    <property type="entry name" value="OmpA-like"/>
    <property type="match status" value="1"/>
</dbReference>
<reference evidence="5" key="1">
    <citation type="submission" date="2016-10" db="EMBL/GenBank/DDBJ databases">
        <authorList>
            <person name="Varghese N."/>
            <person name="Submissions S."/>
        </authorList>
    </citation>
    <scope>NUCLEOTIDE SEQUENCE [LARGE SCALE GENOMIC DNA]</scope>
    <source>
        <strain evidence="5">CGMCC 1.12402</strain>
    </source>
</reference>
<dbReference type="InterPro" id="IPR006665">
    <property type="entry name" value="OmpA-like"/>
</dbReference>
<protein>
    <submittedName>
        <fullName evidence="4">Chemotaxis protein MotB</fullName>
    </submittedName>
</protein>
<dbReference type="Pfam" id="PF00691">
    <property type="entry name" value="OmpA"/>
    <property type="match status" value="1"/>
</dbReference>
<dbReference type="STRING" id="1267423.SAMN05216290_1811"/>
<dbReference type="CDD" id="cd07185">
    <property type="entry name" value="OmpA_C-like"/>
    <property type="match status" value="1"/>
</dbReference>
<dbReference type="SUPFAM" id="SSF57997">
    <property type="entry name" value="Tropomyosin"/>
    <property type="match status" value="1"/>
</dbReference>
<keyword evidence="1" id="KW-0472">Membrane</keyword>
<gene>
    <name evidence="4" type="ORF">SAMN05216290_1811</name>
</gene>
<sequence>MHAAYFIRLNSTIFFRQFALNGHICVMKRPNTSSLLIFSLAITLLSSCVAKKEFDALMTQKTGLENDKVQLEEDLDVAKEKINRLEVQVDDLKGKNNALQSDFDLVSAELKKTQAEYDRIKELYENLLSNSSQLNSDLAKQQQRLLAIEDDLDIERRKNEELARDLATREARVIELEKLIADKERAVESLKNKVTSALLNFQGNDELTVEVKNGKVYVSLAEKLLFKSGSSSVDEKGVSALTQLANVLKDNPDINVMVEGHTDNVPISRASQYMNDNWDLSVMRATSIVRILVKNGLDPATITASGRGEYVPVATNDTPENKALNRRTEIILTPKLDELFQLLETY</sequence>
<feature type="domain" description="OmpA-like" evidence="3">
    <location>
        <begin position="213"/>
        <end position="336"/>
    </location>
</feature>